<dbReference type="SUPFAM" id="SSF52540">
    <property type="entry name" value="P-loop containing nucleoside triphosphate hydrolases"/>
    <property type="match status" value="1"/>
</dbReference>
<evidence type="ECO:0000313" key="2">
    <source>
        <dbReference type="Proteomes" id="UP001143463"/>
    </source>
</evidence>
<dbReference type="EMBL" id="BSFQ01000005">
    <property type="protein sequence ID" value="GLL10692.1"/>
    <property type="molecule type" value="Genomic_DNA"/>
</dbReference>
<protein>
    <recommendedName>
        <fullName evidence="3">AAA domain-containing protein</fullName>
    </recommendedName>
</protein>
<dbReference type="GO" id="GO:0006281">
    <property type="term" value="P:DNA repair"/>
    <property type="evidence" value="ECO:0007669"/>
    <property type="project" value="TreeGrafter"/>
</dbReference>
<dbReference type="Gene3D" id="3.40.50.300">
    <property type="entry name" value="P-loop containing nucleotide triphosphate hydrolases"/>
    <property type="match status" value="1"/>
</dbReference>
<dbReference type="Pfam" id="PF13671">
    <property type="entry name" value="AAA_33"/>
    <property type="match status" value="1"/>
</dbReference>
<dbReference type="Proteomes" id="UP001143463">
    <property type="component" value="Unassembled WGS sequence"/>
</dbReference>
<evidence type="ECO:0000313" key="1">
    <source>
        <dbReference type="EMBL" id="GLL10692.1"/>
    </source>
</evidence>
<reference evidence="1" key="1">
    <citation type="journal article" date="2014" name="Int. J. Syst. Evol. Microbiol.">
        <title>Complete genome sequence of Corynebacterium casei LMG S-19264T (=DSM 44701T), isolated from a smear-ripened cheese.</title>
        <authorList>
            <consortium name="US DOE Joint Genome Institute (JGI-PGF)"/>
            <person name="Walter F."/>
            <person name="Albersmeier A."/>
            <person name="Kalinowski J."/>
            <person name="Ruckert C."/>
        </authorList>
    </citation>
    <scope>NUCLEOTIDE SEQUENCE</scope>
    <source>
        <strain evidence="1">VKM Ac-1069</strain>
    </source>
</reference>
<organism evidence="1 2">
    <name type="scientific">Pseudonocardia halophobica</name>
    <dbReference type="NCBI Taxonomy" id="29401"/>
    <lineage>
        <taxon>Bacteria</taxon>
        <taxon>Bacillati</taxon>
        <taxon>Actinomycetota</taxon>
        <taxon>Actinomycetes</taxon>
        <taxon>Pseudonocardiales</taxon>
        <taxon>Pseudonocardiaceae</taxon>
        <taxon>Pseudonocardia</taxon>
    </lineage>
</organism>
<dbReference type="AlphaFoldDB" id="A0A9W6NVS3"/>
<keyword evidence="2" id="KW-1185">Reference proteome</keyword>
<dbReference type="InterPro" id="IPR017101">
    <property type="entry name" value="P-loop_ATP/GTP-bd_All4644_prd"/>
</dbReference>
<evidence type="ECO:0008006" key="3">
    <source>
        <dbReference type="Google" id="ProtNLM"/>
    </source>
</evidence>
<gene>
    <name evidence="1" type="ORF">GCM10017577_18320</name>
</gene>
<dbReference type="PIRSF" id="PIRSF037081">
    <property type="entry name" value="P-loop_All4644_prd"/>
    <property type="match status" value="1"/>
</dbReference>
<dbReference type="PANTHER" id="PTHR12083:SF9">
    <property type="entry name" value="BIFUNCTIONAL POLYNUCLEOTIDE PHOSPHATASE_KINASE"/>
    <property type="match status" value="1"/>
</dbReference>
<dbReference type="InterPro" id="IPR027417">
    <property type="entry name" value="P-loop_NTPase"/>
</dbReference>
<proteinExistence type="predicted"/>
<dbReference type="GO" id="GO:0046404">
    <property type="term" value="F:ATP-dependent polydeoxyribonucleotide 5'-hydroxyl-kinase activity"/>
    <property type="evidence" value="ECO:0007669"/>
    <property type="project" value="TreeGrafter"/>
</dbReference>
<dbReference type="GO" id="GO:0003690">
    <property type="term" value="F:double-stranded DNA binding"/>
    <property type="evidence" value="ECO:0007669"/>
    <property type="project" value="TreeGrafter"/>
</dbReference>
<sequence length="139" mass="15227">MELVVMVGLQGAGKSTWVRGHLAATHAVVSKDHWPNAKRREQRQRRVVEELLAAGRDVVVDNTNASPEDRAGLIAIAHAHSARVRAVHLATPLELCLERNDRRTGRARVPLVGVLGTRNRLVPPSVEEGFDRVDVVSPS</sequence>
<dbReference type="RefSeq" id="WP_231498049.1">
    <property type="nucleotide sequence ID" value="NZ_BAAAUZ010000002.1"/>
</dbReference>
<comment type="caution">
    <text evidence="1">The sequence shown here is derived from an EMBL/GenBank/DDBJ whole genome shotgun (WGS) entry which is preliminary data.</text>
</comment>
<dbReference type="GO" id="GO:0046403">
    <property type="term" value="F:polynucleotide 3'-phosphatase activity"/>
    <property type="evidence" value="ECO:0007669"/>
    <property type="project" value="TreeGrafter"/>
</dbReference>
<dbReference type="PANTHER" id="PTHR12083">
    <property type="entry name" value="BIFUNCTIONAL POLYNUCLEOTIDE PHOSPHATASE/KINASE"/>
    <property type="match status" value="1"/>
</dbReference>
<name>A0A9W6NVS3_9PSEU</name>
<accession>A0A9W6NVS3</accession>
<reference evidence="1" key="2">
    <citation type="submission" date="2023-01" db="EMBL/GenBank/DDBJ databases">
        <authorList>
            <person name="Sun Q."/>
            <person name="Evtushenko L."/>
        </authorList>
    </citation>
    <scope>NUCLEOTIDE SEQUENCE</scope>
    <source>
        <strain evidence="1">VKM Ac-1069</strain>
    </source>
</reference>